<accession>A0A1X6NTK6</accession>
<feature type="region of interest" description="Disordered" evidence="1">
    <location>
        <begin position="401"/>
        <end position="428"/>
    </location>
</feature>
<gene>
    <name evidence="2" type="ORF">BU14_0488s0014</name>
</gene>
<sequence>YNVRASRCTGRGEDKSKRNRGCIACVSARVVERRLSKPPAADDHATTARIGAAPTHSLRTRIRRGAAQRWRDHPLQTATGCPQRLRPRCPAIPAGPPRAGSRNAAAYELYQEPNERQRQTQRPPRTSLYAILCTASWRVPIPARATVMMTSGGSASIHVMAGNCFETEIERGAPTLSTAPAATAAGRWTHDPRHRNGRRPLHDGPPAGARQAAGGGASPIAGFAAAGATHSHQPPPPPSLCGPRAAAAAAAAAARRRRCAPPARALRRLTTVGGGRRHASPGKREEAVAVGHARAGAVRVGGGRAQRGGETGEPREAAPDPAAAGRPRRAPRTLRAPAGGDEGPPRATRGGGALHDARSPPRAATRVGPRLLVARRRGGGGGCARAPRATRATVGRARLVSAAPRARRRRRAPRGGGPRVSVDATPAG</sequence>
<reference evidence="2 3" key="1">
    <citation type="submission" date="2017-03" db="EMBL/GenBank/DDBJ databases">
        <title>WGS assembly of Porphyra umbilicalis.</title>
        <authorList>
            <person name="Brawley S.H."/>
            <person name="Blouin N.A."/>
            <person name="Ficko-Blean E."/>
            <person name="Wheeler G.L."/>
            <person name="Lohr M."/>
            <person name="Goodson H.V."/>
            <person name="Jenkins J.W."/>
            <person name="Blaby-Haas C.E."/>
            <person name="Helliwell K.E."/>
            <person name="Chan C."/>
            <person name="Marriage T."/>
            <person name="Bhattacharya D."/>
            <person name="Klein A.S."/>
            <person name="Badis Y."/>
            <person name="Brodie J."/>
            <person name="Cao Y."/>
            <person name="Collen J."/>
            <person name="Dittami S.M."/>
            <person name="Gachon C.M."/>
            <person name="Green B.R."/>
            <person name="Karpowicz S."/>
            <person name="Kim J.W."/>
            <person name="Kudahl U."/>
            <person name="Lin S."/>
            <person name="Michel G."/>
            <person name="Mittag M."/>
            <person name="Olson B.J."/>
            <person name="Pangilinan J."/>
            <person name="Peng Y."/>
            <person name="Qiu H."/>
            <person name="Shu S."/>
            <person name="Singer J.T."/>
            <person name="Smith A.G."/>
            <person name="Sprecher B.N."/>
            <person name="Wagner V."/>
            <person name="Wang W."/>
            <person name="Wang Z.-Y."/>
            <person name="Yan J."/>
            <person name="Yarish C."/>
            <person name="Zoeuner-Riek S."/>
            <person name="Zhuang Y."/>
            <person name="Zou Y."/>
            <person name="Lindquist E.A."/>
            <person name="Grimwood J."/>
            <person name="Barry K."/>
            <person name="Rokhsar D.S."/>
            <person name="Schmutz J."/>
            <person name="Stiller J.W."/>
            <person name="Grossman A.R."/>
            <person name="Prochnik S.E."/>
        </authorList>
    </citation>
    <scope>NUCLEOTIDE SEQUENCE [LARGE SCALE GENOMIC DNA]</scope>
    <source>
        <strain evidence="2">4086291</strain>
    </source>
</reference>
<feature type="compositionally biased region" description="Gly residues" evidence="1">
    <location>
        <begin position="299"/>
        <end position="309"/>
    </location>
</feature>
<dbReference type="EMBL" id="KV919097">
    <property type="protein sequence ID" value="OSX71952.1"/>
    <property type="molecule type" value="Genomic_DNA"/>
</dbReference>
<dbReference type="AlphaFoldDB" id="A0A1X6NTK6"/>
<feature type="compositionally biased region" description="Low complexity" evidence="1">
    <location>
        <begin position="243"/>
        <end position="253"/>
    </location>
</feature>
<proteinExistence type="predicted"/>
<protein>
    <submittedName>
        <fullName evidence="2">Uncharacterized protein</fullName>
    </submittedName>
</protein>
<feature type="compositionally biased region" description="Low complexity" evidence="1">
    <location>
        <begin position="260"/>
        <end position="271"/>
    </location>
</feature>
<evidence type="ECO:0000256" key="1">
    <source>
        <dbReference type="SAM" id="MobiDB-lite"/>
    </source>
</evidence>
<dbReference type="Proteomes" id="UP000218209">
    <property type="component" value="Unassembled WGS sequence"/>
</dbReference>
<organism evidence="2 3">
    <name type="scientific">Porphyra umbilicalis</name>
    <name type="common">Purple laver</name>
    <name type="synonym">Red alga</name>
    <dbReference type="NCBI Taxonomy" id="2786"/>
    <lineage>
        <taxon>Eukaryota</taxon>
        <taxon>Rhodophyta</taxon>
        <taxon>Bangiophyceae</taxon>
        <taxon>Bangiales</taxon>
        <taxon>Bangiaceae</taxon>
        <taxon>Porphyra</taxon>
    </lineage>
</organism>
<keyword evidence="3" id="KW-1185">Reference proteome</keyword>
<feature type="compositionally biased region" description="Low complexity" evidence="1">
    <location>
        <begin position="204"/>
        <end position="228"/>
    </location>
</feature>
<feature type="non-terminal residue" evidence="2">
    <location>
        <position position="1"/>
    </location>
</feature>
<evidence type="ECO:0000313" key="3">
    <source>
        <dbReference type="Proteomes" id="UP000218209"/>
    </source>
</evidence>
<feature type="compositionally biased region" description="Basic and acidic residues" evidence="1">
    <location>
        <begin position="36"/>
        <end position="46"/>
    </location>
</feature>
<name>A0A1X6NTK6_PORUM</name>
<feature type="compositionally biased region" description="Low complexity" evidence="1">
    <location>
        <begin position="288"/>
        <end position="298"/>
    </location>
</feature>
<feature type="region of interest" description="Disordered" evidence="1">
    <location>
        <begin position="177"/>
        <end position="365"/>
    </location>
</feature>
<feature type="region of interest" description="Disordered" evidence="1">
    <location>
        <begin position="36"/>
        <end position="55"/>
    </location>
</feature>
<evidence type="ECO:0000313" key="2">
    <source>
        <dbReference type="EMBL" id="OSX71952.1"/>
    </source>
</evidence>